<protein>
    <submittedName>
        <fullName evidence="1">Uncharacterized protein</fullName>
    </submittedName>
</protein>
<organism evidence="1 2">
    <name type="scientific">Dyadobacter arcticus</name>
    <dbReference type="NCBI Taxonomy" id="1078754"/>
    <lineage>
        <taxon>Bacteria</taxon>
        <taxon>Pseudomonadati</taxon>
        <taxon>Bacteroidota</taxon>
        <taxon>Cytophagia</taxon>
        <taxon>Cytophagales</taxon>
        <taxon>Spirosomataceae</taxon>
        <taxon>Dyadobacter</taxon>
    </lineage>
</organism>
<accession>A0ABX0UFX7</accession>
<evidence type="ECO:0000313" key="2">
    <source>
        <dbReference type="Proteomes" id="UP001179181"/>
    </source>
</evidence>
<dbReference type="RefSeq" id="WP_167267848.1">
    <property type="nucleotide sequence ID" value="NZ_JAASQJ010000001.1"/>
</dbReference>
<dbReference type="Proteomes" id="UP001179181">
    <property type="component" value="Unassembled WGS sequence"/>
</dbReference>
<dbReference type="EMBL" id="JAASQJ010000001">
    <property type="protein sequence ID" value="NIJ51902.1"/>
    <property type="molecule type" value="Genomic_DNA"/>
</dbReference>
<gene>
    <name evidence="1" type="ORF">FHS68_001058</name>
</gene>
<dbReference type="InterPro" id="IPR020271">
    <property type="entry name" value="Uncharacterised_MJ1172"/>
</dbReference>
<comment type="caution">
    <text evidence="1">The sequence shown here is derived from an EMBL/GenBank/DDBJ whole genome shotgun (WGS) entry which is preliminary data.</text>
</comment>
<evidence type="ECO:0000313" key="1">
    <source>
        <dbReference type="EMBL" id="NIJ51902.1"/>
    </source>
</evidence>
<sequence length="65" mass="7647">METLIFRPDSKEKLEALKAFAKALKISFATEKSTYNPEFVSKIKESRKQFENGEHKVIEIEDLWK</sequence>
<reference evidence="1 2" key="1">
    <citation type="submission" date="2020-03" db="EMBL/GenBank/DDBJ databases">
        <title>Genomic Encyclopedia of Type Strains, Phase IV (KMG-IV): sequencing the most valuable type-strain genomes for metagenomic binning, comparative biology and taxonomic classification.</title>
        <authorList>
            <person name="Goeker M."/>
        </authorList>
    </citation>
    <scope>NUCLEOTIDE SEQUENCE [LARGE SCALE GENOMIC DNA]</scope>
    <source>
        <strain evidence="1 2">DSM 102865</strain>
    </source>
</reference>
<dbReference type="Pfam" id="PF10884">
    <property type="entry name" value="DUF2683"/>
    <property type="match status" value="1"/>
</dbReference>
<name>A0ABX0UFX7_9BACT</name>
<keyword evidence="2" id="KW-1185">Reference proteome</keyword>
<proteinExistence type="predicted"/>